<dbReference type="Pfam" id="PF01471">
    <property type="entry name" value="PG_binding_1"/>
    <property type="match status" value="1"/>
</dbReference>
<accession>A0ABM7ZTQ9</accession>
<dbReference type="InterPro" id="IPR002477">
    <property type="entry name" value="Peptidoglycan-bd-like"/>
</dbReference>
<protein>
    <recommendedName>
        <fullName evidence="1">Peptidoglycan binding-like domain-containing protein</fullName>
    </recommendedName>
</protein>
<dbReference type="InterPro" id="IPR036365">
    <property type="entry name" value="PGBD-like_sf"/>
</dbReference>
<proteinExistence type="predicted"/>
<dbReference type="RefSeq" id="WP_261953515.1">
    <property type="nucleotide sequence ID" value="NZ_AP026073.1"/>
</dbReference>
<dbReference type="SUPFAM" id="SSF47090">
    <property type="entry name" value="PGBD-like"/>
    <property type="match status" value="1"/>
</dbReference>
<dbReference type="Proteomes" id="UP001059597">
    <property type="component" value="Chromosome"/>
</dbReference>
<dbReference type="InterPro" id="IPR036366">
    <property type="entry name" value="PGBDSf"/>
</dbReference>
<organism evidence="2 3">
    <name type="scientific">Streptomyces nigrescens</name>
    <dbReference type="NCBI Taxonomy" id="1920"/>
    <lineage>
        <taxon>Bacteria</taxon>
        <taxon>Bacillati</taxon>
        <taxon>Actinomycetota</taxon>
        <taxon>Actinomycetes</taxon>
        <taxon>Kitasatosporales</taxon>
        <taxon>Streptomycetaceae</taxon>
        <taxon>Streptomyces</taxon>
    </lineage>
</organism>
<dbReference type="EMBL" id="AP026073">
    <property type="protein sequence ID" value="BDM69639.1"/>
    <property type="molecule type" value="Genomic_DNA"/>
</dbReference>
<name>A0ABM7ZTQ9_STRNI</name>
<dbReference type="Gene3D" id="1.10.101.10">
    <property type="entry name" value="PGBD-like superfamily/PGBD"/>
    <property type="match status" value="1"/>
</dbReference>
<reference evidence="2" key="1">
    <citation type="submission" date="2022-06" db="EMBL/GenBank/DDBJ databases">
        <title>Complete genome sequence of Streptomyces nigrescens HEK616.</title>
        <authorList>
            <person name="Asamizu S."/>
            <person name="Onaka H."/>
        </authorList>
    </citation>
    <scope>NUCLEOTIDE SEQUENCE</scope>
    <source>
        <strain evidence="2">HEK616</strain>
    </source>
</reference>
<evidence type="ECO:0000259" key="1">
    <source>
        <dbReference type="Pfam" id="PF01471"/>
    </source>
</evidence>
<evidence type="ECO:0000313" key="2">
    <source>
        <dbReference type="EMBL" id="BDM69639.1"/>
    </source>
</evidence>
<feature type="domain" description="Peptidoglycan binding-like" evidence="1">
    <location>
        <begin position="58"/>
        <end position="113"/>
    </location>
</feature>
<sequence>MGGGNAARAALCVLVLAVVCAGAGGPRDHRSGDRRGGVLVAGGLPAAEQLVVGRTRRSDLVGLWQSMLWADGYSAPSGITCTYDKATADATRVWQSNHRLSADGIVGSATWGAAAQRLASTGQWIVYQGERYGLPLRLDRDHMYEVYDTGRFRRLRTDAVTLTRCR</sequence>
<evidence type="ECO:0000313" key="3">
    <source>
        <dbReference type="Proteomes" id="UP001059597"/>
    </source>
</evidence>
<gene>
    <name evidence="2" type="ORF">HEK616_31260</name>
</gene>
<keyword evidence="3" id="KW-1185">Reference proteome</keyword>